<feature type="compositionally biased region" description="Low complexity" evidence="1">
    <location>
        <begin position="430"/>
        <end position="439"/>
    </location>
</feature>
<feature type="transmembrane region" description="Helical" evidence="2">
    <location>
        <begin position="9"/>
        <end position="27"/>
    </location>
</feature>
<feature type="region of interest" description="Disordered" evidence="1">
    <location>
        <begin position="354"/>
        <end position="453"/>
    </location>
</feature>
<keyword evidence="2" id="KW-0812">Transmembrane</keyword>
<feature type="compositionally biased region" description="Polar residues" evidence="1">
    <location>
        <begin position="486"/>
        <end position="496"/>
    </location>
</feature>
<dbReference type="Proteomes" id="UP000036681">
    <property type="component" value="Unplaced"/>
</dbReference>
<keyword evidence="2" id="KW-0472">Membrane</keyword>
<feature type="transmembrane region" description="Helical" evidence="2">
    <location>
        <begin position="33"/>
        <end position="51"/>
    </location>
</feature>
<feature type="region of interest" description="Disordered" evidence="1">
    <location>
        <begin position="471"/>
        <end position="503"/>
    </location>
</feature>
<name>A0A0M3HY06_ASCLU</name>
<protein>
    <submittedName>
        <fullName evidence="4">Pecanex-like protein</fullName>
    </submittedName>
</protein>
<dbReference type="AlphaFoldDB" id="A0A0M3HY06"/>
<evidence type="ECO:0000256" key="1">
    <source>
        <dbReference type="SAM" id="MobiDB-lite"/>
    </source>
</evidence>
<feature type="compositionally biased region" description="Basic and acidic residues" evidence="1">
    <location>
        <begin position="471"/>
        <end position="485"/>
    </location>
</feature>
<feature type="transmembrane region" description="Helical" evidence="2">
    <location>
        <begin position="80"/>
        <end position="102"/>
    </location>
</feature>
<reference evidence="4" key="1">
    <citation type="submission" date="2016-03" db="UniProtKB">
        <authorList>
            <consortium name="WormBaseParasite"/>
        </authorList>
    </citation>
    <scope>IDENTIFICATION</scope>
</reference>
<dbReference type="WBParaSite" id="ALUE_0000831601-mRNA-1">
    <property type="protein sequence ID" value="ALUE_0000831601-mRNA-1"/>
    <property type="gene ID" value="ALUE_0000831601"/>
</dbReference>
<keyword evidence="3" id="KW-1185">Reference proteome</keyword>
<accession>A0A0M3HY06</accession>
<feature type="compositionally biased region" description="Polar residues" evidence="1">
    <location>
        <begin position="335"/>
        <end position="345"/>
    </location>
</feature>
<sequence length="638" mass="71659">MCGERLIRFSLKVLQLITSAFVVYCLFRTGPHWMLTLACLIVPPFGIYLMLKSPDQKKHKLPNRIYWAVAKGKSWLRVDVTICFTMSVVFFGFAIILFYGFFKLLPQNVYLLFAGIGSLLVSSLYLINAFVSIGQLRCGTVDFAPAMVTHRMSLPKLDNSHAHVGHVNPIDTNRSIDDPTSVNYRSNNLLMKTTENYPYGKFNTNTSTSSRATNPLADQPEIDQKIIDYITEQLDESLEREYSNERYIDSKEVSKKYRCAPTRTLETNQSQHAATRYRSQSNSIGSLTENMRRTTPSVDTFPHLPALPMRPPPILNNADEVHRIAQFNEGFVASEGSTPLTNSTPMGRDRRMMHEHTTDASSSQRCLNVEDSKNLNDGSGMAPAPIGQRSRRFTTKSNDSSSARRRFSRGEENTLRASRTDKSSDEDTTSVSGSGSLGSAVHEYENSTTLERSNSDIATLSSIVTMNEEAAKKSWRELQQRDREMPTTSGTPNATNRTRRNSTPHSYYMKRIYRRSSNDGQFANYGFIDSDEDMAPYRKHSNTLPSAHISALTHQLGGSMDPSCIPSIVMAIDSSRESGIIRHNSPRRTSSRAKKISGKRGFDVVIRAQSENDIALHHTNDSSVINERPVDAFFVTEF</sequence>
<evidence type="ECO:0000313" key="3">
    <source>
        <dbReference type="Proteomes" id="UP000036681"/>
    </source>
</evidence>
<feature type="compositionally biased region" description="Basic and acidic residues" evidence="1">
    <location>
        <begin position="408"/>
        <end position="425"/>
    </location>
</feature>
<organism evidence="3 4">
    <name type="scientific">Ascaris lumbricoides</name>
    <name type="common">Giant roundworm</name>
    <dbReference type="NCBI Taxonomy" id="6252"/>
    <lineage>
        <taxon>Eukaryota</taxon>
        <taxon>Metazoa</taxon>
        <taxon>Ecdysozoa</taxon>
        <taxon>Nematoda</taxon>
        <taxon>Chromadorea</taxon>
        <taxon>Rhabditida</taxon>
        <taxon>Spirurina</taxon>
        <taxon>Ascaridomorpha</taxon>
        <taxon>Ascaridoidea</taxon>
        <taxon>Ascarididae</taxon>
        <taxon>Ascaris</taxon>
    </lineage>
</organism>
<evidence type="ECO:0000313" key="4">
    <source>
        <dbReference type="WBParaSite" id="ALUE_0000831601-mRNA-1"/>
    </source>
</evidence>
<evidence type="ECO:0000256" key="2">
    <source>
        <dbReference type="SAM" id="Phobius"/>
    </source>
</evidence>
<feature type="region of interest" description="Disordered" evidence="1">
    <location>
        <begin position="329"/>
        <end position="348"/>
    </location>
</feature>
<proteinExistence type="predicted"/>
<keyword evidence="2" id="KW-1133">Transmembrane helix</keyword>
<feature type="transmembrane region" description="Helical" evidence="2">
    <location>
        <begin position="108"/>
        <end position="127"/>
    </location>
</feature>